<comment type="caution">
    <text evidence="3">The sequence shown here is derived from an EMBL/GenBank/DDBJ whole genome shotgun (WGS) entry which is preliminary data.</text>
</comment>
<dbReference type="EMBL" id="BSXU01002596">
    <property type="protein sequence ID" value="GMG38699.1"/>
    <property type="molecule type" value="Genomic_DNA"/>
</dbReference>
<keyword evidence="2" id="KW-1133">Transmembrane helix</keyword>
<sequence length="141" mass="15559">MILSNAYLAFGRNLIISIVSMVGQVIYTETLRSNLKKVKVSSLTPGQDLMVLVSETSLISKLSPDDKAAVRHAVMKSIKNVFYMLLGSACMALVCALLMSNAKLPRKEDVEQHIKEDVNQDNEENSDSTNESHTNNDLSND</sequence>
<feature type="region of interest" description="Disordered" evidence="1">
    <location>
        <begin position="109"/>
        <end position="141"/>
    </location>
</feature>
<name>A0A9W6YZG3_AMBMO</name>
<proteinExistence type="predicted"/>
<organism evidence="3 4">
    <name type="scientific">Ambrosiozyma monospora</name>
    <name type="common">Yeast</name>
    <name type="synonym">Endomycopsis monosporus</name>
    <dbReference type="NCBI Taxonomy" id="43982"/>
    <lineage>
        <taxon>Eukaryota</taxon>
        <taxon>Fungi</taxon>
        <taxon>Dikarya</taxon>
        <taxon>Ascomycota</taxon>
        <taxon>Saccharomycotina</taxon>
        <taxon>Pichiomycetes</taxon>
        <taxon>Pichiales</taxon>
        <taxon>Pichiaceae</taxon>
        <taxon>Ambrosiozyma</taxon>
    </lineage>
</organism>
<dbReference type="AlphaFoldDB" id="A0A9W6YZG3"/>
<dbReference type="Proteomes" id="UP001165063">
    <property type="component" value="Unassembled WGS sequence"/>
</dbReference>
<keyword evidence="2" id="KW-0812">Transmembrane</keyword>
<evidence type="ECO:0000313" key="3">
    <source>
        <dbReference type="EMBL" id="GMG38699.1"/>
    </source>
</evidence>
<feature type="transmembrane region" description="Helical" evidence="2">
    <location>
        <begin position="6"/>
        <end position="27"/>
    </location>
</feature>
<feature type="compositionally biased region" description="Polar residues" evidence="1">
    <location>
        <begin position="127"/>
        <end position="141"/>
    </location>
</feature>
<keyword evidence="2" id="KW-0472">Membrane</keyword>
<evidence type="ECO:0000256" key="2">
    <source>
        <dbReference type="SAM" id="Phobius"/>
    </source>
</evidence>
<feature type="transmembrane region" description="Helical" evidence="2">
    <location>
        <begin position="81"/>
        <end position="99"/>
    </location>
</feature>
<evidence type="ECO:0000313" key="4">
    <source>
        <dbReference type="Proteomes" id="UP001165063"/>
    </source>
</evidence>
<keyword evidence="4" id="KW-1185">Reference proteome</keyword>
<dbReference type="OrthoDB" id="10021397at2759"/>
<feature type="compositionally biased region" description="Basic and acidic residues" evidence="1">
    <location>
        <begin position="109"/>
        <end position="118"/>
    </location>
</feature>
<accession>A0A9W6YZG3</accession>
<gene>
    <name evidence="3" type="ORF">Amon01_000500500</name>
</gene>
<evidence type="ECO:0000256" key="1">
    <source>
        <dbReference type="SAM" id="MobiDB-lite"/>
    </source>
</evidence>
<protein>
    <submittedName>
        <fullName evidence="3">Unnamed protein product</fullName>
    </submittedName>
</protein>
<reference evidence="3" key="1">
    <citation type="submission" date="2023-04" db="EMBL/GenBank/DDBJ databases">
        <title>Ambrosiozyma monospora NBRC 1965.</title>
        <authorList>
            <person name="Ichikawa N."/>
            <person name="Sato H."/>
            <person name="Tonouchi N."/>
        </authorList>
    </citation>
    <scope>NUCLEOTIDE SEQUENCE</scope>
    <source>
        <strain evidence="3">NBRC 1965</strain>
    </source>
</reference>